<name>A0AAN7JBF5_QUERU</name>
<dbReference type="AlphaFoldDB" id="A0AAN7JBF5"/>
<sequence>METKGGKKKSSSSSGSKQYEVPLGYIIEDVRPNGGIEKFRSAAYSNCVRKPS</sequence>
<keyword evidence="2" id="KW-1185">Reference proteome</keyword>
<organism evidence="1 2">
    <name type="scientific">Quercus rubra</name>
    <name type="common">Northern red oak</name>
    <name type="synonym">Quercus borealis</name>
    <dbReference type="NCBI Taxonomy" id="3512"/>
    <lineage>
        <taxon>Eukaryota</taxon>
        <taxon>Viridiplantae</taxon>
        <taxon>Streptophyta</taxon>
        <taxon>Embryophyta</taxon>
        <taxon>Tracheophyta</taxon>
        <taxon>Spermatophyta</taxon>
        <taxon>Magnoliopsida</taxon>
        <taxon>eudicotyledons</taxon>
        <taxon>Gunneridae</taxon>
        <taxon>Pentapetalae</taxon>
        <taxon>rosids</taxon>
        <taxon>fabids</taxon>
        <taxon>Fagales</taxon>
        <taxon>Fagaceae</taxon>
        <taxon>Quercus</taxon>
    </lineage>
</organism>
<evidence type="ECO:0000313" key="1">
    <source>
        <dbReference type="EMBL" id="KAK4604872.1"/>
    </source>
</evidence>
<gene>
    <name evidence="1" type="ORF">RGQ29_013081</name>
</gene>
<dbReference type="PANTHER" id="PTHR35727:SF2">
    <property type="entry name" value="S-ADENOSYL-L-METHIONINE DECARBOXYLASE LEADER PEPTIDE"/>
    <property type="match status" value="1"/>
</dbReference>
<protein>
    <recommendedName>
        <fullName evidence="3">S-adenosyl-l-methionine decarboxylase leader peptide</fullName>
    </recommendedName>
</protein>
<evidence type="ECO:0000313" key="2">
    <source>
        <dbReference type="Proteomes" id="UP001324115"/>
    </source>
</evidence>
<dbReference type="InterPro" id="IPR012511">
    <property type="entry name" value="AdoMetDC_leader"/>
</dbReference>
<dbReference type="EMBL" id="JAXUIC010000002">
    <property type="protein sequence ID" value="KAK4604872.1"/>
    <property type="molecule type" value="Genomic_DNA"/>
</dbReference>
<accession>A0AAN7JBF5</accession>
<dbReference type="Pfam" id="PF08132">
    <property type="entry name" value="AdoMetDC_leader"/>
    <property type="match status" value="1"/>
</dbReference>
<dbReference type="Proteomes" id="UP001324115">
    <property type="component" value="Unassembled WGS sequence"/>
</dbReference>
<evidence type="ECO:0008006" key="3">
    <source>
        <dbReference type="Google" id="ProtNLM"/>
    </source>
</evidence>
<reference evidence="1 2" key="1">
    <citation type="journal article" date="2023" name="G3 (Bethesda)">
        <title>A haplotype-resolved chromosome-scale genome for Quercus rubra L. provides insights into the genetics of adaptive traits for red oak species.</title>
        <authorList>
            <person name="Kapoor B."/>
            <person name="Jenkins J."/>
            <person name="Schmutz J."/>
            <person name="Zhebentyayeva T."/>
            <person name="Kuelheim C."/>
            <person name="Coggeshall M."/>
            <person name="Heim C."/>
            <person name="Lasky J.R."/>
            <person name="Leites L."/>
            <person name="Islam-Faridi N."/>
            <person name="Romero-Severson J."/>
            <person name="DeLeo V.L."/>
            <person name="Lucas S.M."/>
            <person name="Lazic D."/>
            <person name="Gailing O."/>
            <person name="Carlson J."/>
            <person name="Staton M."/>
        </authorList>
    </citation>
    <scope>NUCLEOTIDE SEQUENCE [LARGE SCALE GENOMIC DNA]</scope>
    <source>
        <strain evidence="1">Pseudo-F2</strain>
    </source>
</reference>
<comment type="caution">
    <text evidence="1">The sequence shown here is derived from an EMBL/GenBank/DDBJ whole genome shotgun (WGS) entry which is preliminary data.</text>
</comment>
<proteinExistence type="predicted"/>
<dbReference type="PANTHER" id="PTHR35727">
    <property type="entry name" value="BNAA05G33520D PROTEIN"/>
    <property type="match status" value="1"/>
</dbReference>